<keyword evidence="1" id="KW-1188">Viral release from host cell</keyword>
<name>A0A7G9B3K3_9FIRM</name>
<feature type="region of interest" description="Disordered" evidence="3">
    <location>
        <begin position="178"/>
        <end position="199"/>
    </location>
</feature>
<dbReference type="Proteomes" id="UP000515960">
    <property type="component" value="Chromosome"/>
</dbReference>
<feature type="transmembrane region" description="Helical" evidence="4">
    <location>
        <begin position="602"/>
        <end position="626"/>
    </location>
</feature>
<evidence type="ECO:0000256" key="4">
    <source>
        <dbReference type="SAM" id="Phobius"/>
    </source>
</evidence>
<keyword evidence="4" id="KW-0472">Membrane</keyword>
<gene>
    <name evidence="6" type="ORF">H8790_11940</name>
</gene>
<organism evidence="6 7">
    <name type="scientific">Oscillibacter hominis</name>
    <dbReference type="NCBI Taxonomy" id="2763056"/>
    <lineage>
        <taxon>Bacteria</taxon>
        <taxon>Bacillati</taxon>
        <taxon>Bacillota</taxon>
        <taxon>Clostridia</taxon>
        <taxon>Eubacteriales</taxon>
        <taxon>Oscillospiraceae</taxon>
        <taxon>Oscillibacter</taxon>
    </lineage>
</organism>
<keyword evidence="4" id="KW-1133">Transmembrane helix</keyword>
<evidence type="ECO:0000313" key="6">
    <source>
        <dbReference type="EMBL" id="QNL44134.1"/>
    </source>
</evidence>
<dbReference type="KEGG" id="ohi:H8790_11940"/>
<dbReference type="PANTHER" id="PTHR37813">
    <property type="entry name" value="FELS-2 PROPHAGE PROTEIN"/>
    <property type="match status" value="1"/>
</dbReference>
<feature type="coiled-coil region" evidence="2">
    <location>
        <begin position="844"/>
        <end position="906"/>
    </location>
</feature>
<dbReference type="RefSeq" id="WP_187332735.1">
    <property type="nucleotide sequence ID" value="NZ_CP060490.1"/>
</dbReference>
<keyword evidence="2" id="KW-0175">Coiled coil</keyword>
<sequence length="1424" mass="150805">MAAKVISLAIEGEREYLQSISQINSALDALKAQLAQVEDQVLSSADSIEALSAKNDLLLSIQTELQKKLEASRKALERAQAAQQKYMDSASALGAEVASAEKRLDGLKTSTTGLSAEQSLLNEALRRYREAQADAQAYQDAAQKGVERWQDTVSGAQKDLERLNVQLADNATRLEEAKKSADKHATATSQYAKQSKEAAREADASADAIGTLASALKDAGIPEGLEQIKAALQACVDASVSFESAMADVSGSVGGTDAQLKDLSDGIKQMSTEMPASAEEIAALAQTAGQLGIAAEDVLDFSRVMLGLGECTDMSAEEATSAFAKLSAMTGTSAADYERLGSVIVELDNHFAATGQEIIQLAAEFAAAGVQAGLTEPEIMALAAAMASVAAESGTGGAALNEALTAMESAVSSGGAALETFARVSGLSAAEFSAAFQDNAVTAIQAFFSGLGELEKQGQSAATVLEELGLSSADQAGLLTSLATSSDNLSSALALSGQAWKENTALSDEAGIHYETTEGKLAMCENALTNVKAAIGDVLAPALQDAASFGTEAFSWAADFIEQNPWLIEALTGVAAAVGTLVTGVTALGAVNTVLSAIGSSLSVLAGTAMPIVGIVSAFVGLAAAIGTAAASASSAVPSVQELTTAAQASADAMAGAKDRYSDTLAATEAAANVADTYIDKLESMKAAGLQTDEQAKEYHDTLATLCQVVPELASSIDLETDSIKGGTEALRDNVDAWKANAEQQAYQDYYNSLYANYSAVLIEAEKNSIKLSEAQAAADVAAAGMDSSYEKLLATLGMTDEQFRSTYNTVEDIPYRSVSEDVANLRGQYLSFKGQLEDSNASVVSFQSAIEENEEAVADAEAELELAEQALANLSGTAESGGDQIQSLTAAQDTLTAALQEQEDQGQLSAATTQKLIDAGYESALVIDQETGAVHLNKEAFIQAARAKIDERIETLQTKKASVEARIALIEEARAANDAAIAHYNKAKAVRNSKRESRDGLEASVSAYDKEIAALQQSKKNLDSYATASSGAAKTSASTSKKIQTQAEKDLAKFKELRSTLDHALAMGEITEEEYYKALEGYRDQYLTDRGNLSEYRKINEELYKYDQKLAEDEKKLWAEQTGALVSELESRFDAIMDKQSDMAKKLAGYGDLFTVEGDKMSLESIQRQTDAIRDYGDTLRQLKDSGVTGDLLGEITRMDVDDATQYGNLLLGMSEDDLAAYIEAWDEKQTEAKRIAEEFYSDELKTLETEFKDKLDGALDPALLSAFANGQEIDQAIIDGLSDKEAEIYEKVSGNAREMERILSSAAFSADIVDGSHAAGLPYVPFDGYLAQLHQGERVLTKEAAQAYITRSMPKNFSIPASNHQQDVSSLLTQAVNAISMNQGTVASGDLIVEIPVDGEKFYRATIRDFRRVSRANPEVRA</sequence>
<keyword evidence="7" id="KW-1185">Reference proteome</keyword>
<evidence type="ECO:0000256" key="1">
    <source>
        <dbReference type="ARBA" id="ARBA00022612"/>
    </source>
</evidence>
<evidence type="ECO:0000313" key="7">
    <source>
        <dbReference type="Proteomes" id="UP000515960"/>
    </source>
</evidence>
<dbReference type="Pfam" id="PF10145">
    <property type="entry name" value="PhageMin_Tail"/>
    <property type="match status" value="1"/>
</dbReference>
<dbReference type="EMBL" id="CP060490">
    <property type="protein sequence ID" value="QNL44134.1"/>
    <property type="molecule type" value="Genomic_DNA"/>
</dbReference>
<feature type="domain" description="Phage tail tape measure protein" evidence="5">
    <location>
        <begin position="265"/>
        <end position="462"/>
    </location>
</feature>
<keyword evidence="4" id="KW-0812">Transmembrane</keyword>
<dbReference type="InterPro" id="IPR010090">
    <property type="entry name" value="Phage_tape_meas"/>
</dbReference>
<reference evidence="6 7" key="1">
    <citation type="submission" date="2020-08" db="EMBL/GenBank/DDBJ databases">
        <authorList>
            <person name="Liu C."/>
            <person name="Sun Q."/>
        </authorList>
    </citation>
    <scope>NUCLEOTIDE SEQUENCE [LARGE SCALE GENOMIC DNA]</scope>
    <source>
        <strain evidence="6 7">NSJ-62</strain>
    </source>
</reference>
<protein>
    <submittedName>
        <fullName evidence="6">Phage tail tape measure protein</fullName>
    </submittedName>
</protein>
<feature type="transmembrane region" description="Helical" evidence="4">
    <location>
        <begin position="570"/>
        <end position="595"/>
    </location>
</feature>
<feature type="coiled-coil region" evidence="2">
    <location>
        <begin position="947"/>
        <end position="974"/>
    </location>
</feature>
<evidence type="ECO:0000259" key="5">
    <source>
        <dbReference type="Pfam" id="PF10145"/>
    </source>
</evidence>
<dbReference type="NCBIfam" id="TIGR01760">
    <property type="entry name" value="tape_meas_TP901"/>
    <property type="match status" value="1"/>
</dbReference>
<proteinExistence type="predicted"/>
<dbReference type="PANTHER" id="PTHR37813:SF1">
    <property type="entry name" value="FELS-2 PROPHAGE PROTEIN"/>
    <property type="match status" value="1"/>
</dbReference>
<feature type="coiled-coil region" evidence="2">
    <location>
        <begin position="20"/>
        <end position="85"/>
    </location>
</feature>
<evidence type="ECO:0000256" key="3">
    <source>
        <dbReference type="SAM" id="MobiDB-lite"/>
    </source>
</evidence>
<accession>A0A7G9B3K3</accession>
<evidence type="ECO:0000256" key="2">
    <source>
        <dbReference type="SAM" id="Coils"/>
    </source>
</evidence>